<dbReference type="PANTHER" id="PTHR33799">
    <property type="entry name" value="PTS PERMEASE-RELATED-RELATED"/>
    <property type="match status" value="1"/>
</dbReference>
<organism evidence="3 4">
    <name type="scientific">Clostridium tertium</name>
    <dbReference type="NCBI Taxonomy" id="1559"/>
    <lineage>
        <taxon>Bacteria</taxon>
        <taxon>Bacillati</taxon>
        <taxon>Bacillota</taxon>
        <taxon>Clostridia</taxon>
        <taxon>Eubacteriales</taxon>
        <taxon>Clostridiaceae</taxon>
        <taxon>Clostridium</taxon>
    </lineage>
</organism>
<dbReference type="GeneID" id="93044171"/>
<dbReference type="InterPro" id="IPR051471">
    <property type="entry name" value="Bacterial_PTS_sugar_comp"/>
</dbReference>
<dbReference type="GO" id="GO:0009401">
    <property type="term" value="P:phosphoenolpyruvate-dependent sugar phosphotransferase system"/>
    <property type="evidence" value="ECO:0007669"/>
    <property type="project" value="InterPro"/>
</dbReference>
<dbReference type="InterPro" id="IPR036662">
    <property type="entry name" value="PTS_EIIA_man-typ_sf"/>
</dbReference>
<dbReference type="PROSITE" id="PS51096">
    <property type="entry name" value="PTS_EIIA_TYPE_4"/>
    <property type="match status" value="1"/>
</dbReference>
<dbReference type="PANTHER" id="PTHR33799:SF1">
    <property type="entry name" value="PTS SYSTEM MANNOSE-SPECIFIC EIIAB COMPONENT-RELATED"/>
    <property type="match status" value="1"/>
</dbReference>
<keyword evidence="4" id="KW-1185">Reference proteome</keyword>
<dbReference type="InterPro" id="IPR004701">
    <property type="entry name" value="PTS_EIIA_man-typ"/>
</dbReference>
<sequence length="132" mass="15050">MIGFIIIGHGEFATGIYSACKLVDKTYSNVKAIDFLDKDSNYELENKIKLALSELTCYKDIIVFCDIFLESNFRLSLINSIYDYDRFTILSGVNLPIVLEGIMIGQYNKCNAVKLVETLKNEFPNTFVHMLN</sequence>
<feature type="domain" description="PTS EIIA type-4" evidence="2">
    <location>
        <begin position="1"/>
        <end position="132"/>
    </location>
</feature>
<evidence type="ECO:0000259" key="2">
    <source>
        <dbReference type="PROSITE" id="PS51096"/>
    </source>
</evidence>
<dbReference type="RefSeq" id="WP_008678575.1">
    <property type="nucleotide sequence ID" value="NZ_BAAACM010000015.1"/>
</dbReference>
<evidence type="ECO:0000256" key="1">
    <source>
        <dbReference type="ARBA" id="ARBA00022679"/>
    </source>
</evidence>
<dbReference type="Pfam" id="PF03610">
    <property type="entry name" value="EIIA-man"/>
    <property type="match status" value="1"/>
</dbReference>
<dbReference type="GO" id="GO:0016020">
    <property type="term" value="C:membrane"/>
    <property type="evidence" value="ECO:0007669"/>
    <property type="project" value="InterPro"/>
</dbReference>
<gene>
    <name evidence="3" type="ORF">NE398_08785</name>
</gene>
<dbReference type="Proteomes" id="UP001141183">
    <property type="component" value="Unassembled WGS sequence"/>
</dbReference>
<protein>
    <submittedName>
        <fullName evidence="3">PTS fructose transporter subunit IIA</fullName>
    </submittedName>
</protein>
<dbReference type="GO" id="GO:0016740">
    <property type="term" value="F:transferase activity"/>
    <property type="evidence" value="ECO:0007669"/>
    <property type="project" value="UniProtKB-KW"/>
</dbReference>
<dbReference type="Gene3D" id="3.40.50.510">
    <property type="entry name" value="Phosphotransferase system, mannose-type IIA component"/>
    <property type="match status" value="1"/>
</dbReference>
<evidence type="ECO:0000313" key="3">
    <source>
        <dbReference type="EMBL" id="MDC4240260.1"/>
    </source>
</evidence>
<proteinExistence type="predicted"/>
<dbReference type="SUPFAM" id="SSF53062">
    <property type="entry name" value="PTS system fructose IIA component-like"/>
    <property type="match status" value="1"/>
</dbReference>
<reference evidence="3" key="1">
    <citation type="submission" date="2022-05" db="EMBL/GenBank/DDBJ databases">
        <title>Draft genome sequence of Clostridium tertium strain CP3 isolated from Peru.</title>
        <authorList>
            <person name="Hurtado R."/>
            <person name="Lima L."/>
            <person name="Sousa T."/>
            <person name="Jaiswal A.K."/>
            <person name="Tiwari S."/>
            <person name="Maturrano L."/>
            <person name="Brenig B."/>
            <person name="Azevedo V."/>
        </authorList>
    </citation>
    <scope>NUCLEOTIDE SEQUENCE</scope>
    <source>
        <strain evidence="3">CP3</strain>
    </source>
</reference>
<comment type="caution">
    <text evidence="3">The sequence shown here is derived from an EMBL/GenBank/DDBJ whole genome shotgun (WGS) entry which is preliminary data.</text>
</comment>
<evidence type="ECO:0000313" key="4">
    <source>
        <dbReference type="Proteomes" id="UP001141183"/>
    </source>
</evidence>
<accession>A0A9X4B029</accession>
<dbReference type="AlphaFoldDB" id="A0A9X4B029"/>
<dbReference type="EMBL" id="JAMRYU010000008">
    <property type="protein sequence ID" value="MDC4240260.1"/>
    <property type="molecule type" value="Genomic_DNA"/>
</dbReference>
<keyword evidence="1" id="KW-0808">Transferase</keyword>
<name>A0A9X4B029_9CLOT</name>